<evidence type="ECO:0000256" key="2">
    <source>
        <dbReference type="ARBA" id="ARBA00022630"/>
    </source>
</evidence>
<reference evidence="7" key="1">
    <citation type="journal article" date="2023" name="Mol. Phylogenet. Evol.">
        <title>Genome-scale phylogeny and comparative genomics of the fungal order Sordariales.</title>
        <authorList>
            <person name="Hensen N."/>
            <person name="Bonometti L."/>
            <person name="Westerberg I."/>
            <person name="Brannstrom I.O."/>
            <person name="Guillou S."/>
            <person name="Cros-Aarteil S."/>
            <person name="Calhoun S."/>
            <person name="Haridas S."/>
            <person name="Kuo A."/>
            <person name="Mondo S."/>
            <person name="Pangilinan J."/>
            <person name="Riley R."/>
            <person name="LaButti K."/>
            <person name="Andreopoulos B."/>
            <person name="Lipzen A."/>
            <person name="Chen C."/>
            <person name="Yan M."/>
            <person name="Daum C."/>
            <person name="Ng V."/>
            <person name="Clum A."/>
            <person name="Steindorff A."/>
            <person name="Ohm R.A."/>
            <person name="Martin F."/>
            <person name="Silar P."/>
            <person name="Natvig D.O."/>
            <person name="Lalanne C."/>
            <person name="Gautier V."/>
            <person name="Ament-Velasquez S.L."/>
            <person name="Kruys A."/>
            <person name="Hutchinson M.I."/>
            <person name="Powell A.J."/>
            <person name="Barry K."/>
            <person name="Miller A.N."/>
            <person name="Grigoriev I.V."/>
            <person name="Debuchy R."/>
            <person name="Gladieux P."/>
            <person name="Hiltunen Thoren M."/>
            <person name="Johannesson H."/>
        </authorList>
    </citation>
    <scope>NUCLEOTIDE SEQUENCE</scope>
    <source>
        <strain evidence="7">PSN293</strain>
    </source>
</reference>
<keyword evidence="2" id="KW-0285">Flavoprotein</keyword>
<dbReference type="PANTHER" id="PTHR23023">
    <property type="entry name" value="DIMETHYLANILINE MONOOXYGENASE"/>
    <property type="match status" value="1"/>
</dbReference>
<dbReference type="AlphaFoldDB" id="A0AAN7B8Z5"/>
<dbReference type="PRINTS" id="PR00370">
    <property type="entry name" value="FMOXYGENASE"/>
</dbReference>
<dbReference type="InterPro" id="IPR000960">
    <property type="entry name" value="Flavin_mOase"/>
</dbReference>
<keyword evidence="8" id="KW-1185">Reference proteome</keyword>
<evidence type="ECO:0000256" key="4">
    <source>
        <dbReference type="ARBA" id="ARBA00022857"/>
    </source>
</evidence>
<dbReference type="InterPro" id="IPR036188">
    <property type="entry name" value="FAD/NAD-bd_sf"/>
</dbReference>
<dbReference type="SUPFAM" id="SSF51905">
    <property type="entry name" value="FAD/NAD(P)-binding domain"/>
    <property type="match status" value="1"/>
</dbReference>
<dbReference type="GO" id="GO:0004499">
    <property type="term" value="F:N,N-dimethylaniline monooxygenase activity"/>
    <property type="evidence" value="ECO:0007669"/>
    <property type="project" value="InterPro"/>
</dbReference>
<keyword evidence="5" id="KW-0560">Oxidoreductase</keyword>
<evidence type="ECO:0000313" key="8">
    <source>
        <dbReference type="Proteomes" id="UP001301769"/>
    </source>
</evidence>
<evidence type="ECO:0000313" key="7">
    <source>
        <dbReference type="EMBL" id="KAK4212470.1"/>
    </source>
</evidence>
<evidence type="ECO:0000256" key="1">
    <source>
        <dbReference type="ARBA" id="ARBA00009183"/>
    </source>
</evidence>
<gene>
    <name evidence="7" type="ORF">QBC37DRAFT_424943</name>
</gene>
<accession>A0AAN7B8Z5</accession>
<dbReference type="PIRSF" id="PIRSF000332">
    <property type="entry name" value="FMO"/>
    <property type="match status" value="1"/>
</dbReference>
<dbReference type="Proteomes" id="UP001301769">
    <property type="component" value="Unassembled WGS sequence"/>
</dbReference>
<proteinExistence type="inferred from homology"/>
<evidence type="ECO:0000256" key="5">
    <source>
        <dbReference type="ARBA" id="ARBA00023002"/>
    </source>
</evidence>
<dbReference type="Pfam" id="PF00743">
    <property type="entry name" value="FMO-like"/>
    <property type="match status" value="1"/>
</dbReference>
<sequence>MTTRDGRPLGSGRVAVVGAGPQGLTMLKALREDGYNVTAYERRERVGGLWAWSENPSYTTALQSTRANISKFTCGFTDYPIPDKYNTYMTPQELQEFMQDYAEHFDLLKDIVFGANVNKARRNADDSAWLLDIEKENGSTETVEYDKVAFCSGYQSKAIIPTFEGQDKFEGTIIHSQAFRNENAFKDKNVVVVGLSSTAGDIIPVLMPVASKVYISHRRGALPYRRYRNKVPNDLLITWRRRTLSQTFVRYFPRLSKWAADKAVTWFTHKMWPNLDPTWRMAPFPSITLKLPGSFELVMPYLENGQLTSLHGLTRFVGPKSLEFADGTILDDIDGVVLCTGYTADWSPLTPDLIKTSMPKNSPWYKGPPLYRLYMNMFPPEYADSLAVLTHSAFGKSNGFSFGTVIGWAVSNVFRGVEPLPPLSEMNRQIDAHHDWIASRWKMDPATDTSAVKQWEYSAWLHNAAGTGMENLGWGWKGWKFWWKDAKMYRLMNHGVDTAHAAAYFETGKRPVWEGAREAILHANEVVGEMFPLKEVDWPPEDHWVGMSGRGGKGGKKGKSKAV</sequence>
<keyword evidence="3" id="KW-0274">FAD</keyword>
<reference evidence="7" key="2">
    <citation type="submission" date="2023-05" db="EMBL/GenBank/DDBJ databases">
        <authorList>
            <consortium name="Lawrence Berkeley National Laboratory"/>
            <person name="Steindorff A."/>
            <person name="Hensen N."/>
            <person name="Bonometti L."/>
            <person name="Westerberg I."/>
            <person name="Brannstrom I.O."/>
            <person name="Guillou S."/>
            <person name="Cros-Aarteil S."/>
            <person name="Calhoun S."/>
            <person name="Haridas S."/>
            <person name="Kuo A."/>
            <person name="Mondo S."/>
            <person name="Pangilinan J."/>
            <person name="Riley R."/>
            <person name="Labutti K."/>
            <person name="Andreopoulos B."/>
            <person name="Lipzen A."/>
            <person name="Chen C."/>
            <person name="Yanf M."/>
            <person name="Daum C."/>
            <person name="Ng V."/>
            <person name="Clum A."/>
            <person name="Ohm R."/>
            <person name="Martin F."/>
            <person name="Silar P."/>
            <person name="Natvig D."/>
            <person name="Lalanne C."/>
            <person name="Gautier V."/>
            <person name="Ament-Velasquez S.L."/>
            <person name="Kruys A."/>
            <person name="Hutchinson M.I."/>
            <person name="Powell A.J."/>
            <person name="Barry K."/>
            <person name="Miller A.N."/>
            <person name="Grigoriev I.V."/>
            <person name="Debuchy R."/>
            <person name="Gladieux P."/>
            <person name="Thoren M.H."/>
            <person name="Johannesson H."/>
        </authorList>
    </citation>
    <scope>NUCLEOTIDE SEQUENCE</scope>
    <source>
        <strain evidence="7">PSN293</strain>
    </source>
</reference>
<organism evidence="7 8">
    <name type="scientific">Rhypophila decipiens</name>
    <dbReference type="NCBI Taxonomy" id="261697"/>
    <lineage>
        <taxon>Eukaryota</taxon>
        <taxon>Fungi</taxon>
        <taxon>Dikarya</taxon>
        <taxon>Ascomycota</taxon>
        <taxon>Pezizomycotina</taxon>
        <taxon>Sordariomycetes</taxon>
        <taxon>Sordariomycetidae</taxon>
        <taxon>Sordariales</taxon>
        <taxon>Naviculisporaceae</taxon>
        <taxon>Rhypophila</taxon>
    </lineage>
</organism>
<dbReference type="Gene3D" id="3.50.50.60">
    <property type="entry name" value="FAD/NAD(P)-binding domain"/>
    <property type="match status" value="1"/>
</dbReference>
<keyword evidence="4" id="KW-0521">NADP</keyword>
<comment type="similarity">
    <text evidence="1">Belongs to the FMO family.</text>
</comment>
<keyword evidence="7" id="KW-0503">Monooxygenase</keyword>
<protein>
    <submittedName>
        <fullName evidence="7">Flavin monooxygenase-like protein</fullName>
    </submittedName>
</protein>
<name>A0AAN7B8Z5_9PEZI</name>
<dbReference type="InterPro" id="IPR020946">
    <property type="entry name" value="Flavin_mOase-like"/>
</dbReference>
<comment type="caution">
    <text evidence="7">The sequence shown here is derived from an EMBL/GenBank/DDBJ whole genome shotgun (WGS) entry which is preliminary data.</text>
</comment>
<feature type="compositionally biased region" description="Basic residues" evidence="6">
    <location>
        <begin position="553"/>
        <end position="563"/>
    </location>
</feature>
<dbReference type="GO" id="GO:0050661">
    <property type="term" value="F:NADP binding"/>
    <property type="evidence" value="ECO:0007669"/>
    <property type="project" value="InterPro"/>
</dbReference>
<feature type="region of interest" description="Disordered" evidence="6">
    <location>
        <begin position="544"/>
        <end position="563"/>
    </location>
</feature>
<dbReference type="EMBL" id="MU858127">
    <property type="protein sequence ID" value="KAK4212470.1"/>
    <property type="molecule type" value="Genomic_DNA"/>
</dbReference>
<evidence type="ECO:0000256" key="6">
    <source>
        <dbReference type="SAM" id="MobiDB-lite"/>
    </source>
</evidence>
<dbReference type="InterPro" id="IPR050346">
    <property type="entry name" value="FMO-like"/>
</dbReference>
<dbReference type="GO" id="GO:0050660">
    <property type="term" value="F:flavin adenine dinucleotide binding"/>
    <property type="evidence" value="ECO:0007669"/>
    <property type="project" value="InterPro"/>
</dbReference>
<evidence type="ECO:0000256" key="3">
    <source>
        <dbReference type="ARBA" id="ARBA00022827"/>
    </source>
</evidence>